<evidence type="ECO:0000256" key="1">
    <source>
        <dbReference type="ARBA" id="ARBA00038248"/>
    </source>
</evidence>
<dbReference type="PATRIC" id="fig|55758.3.peg.839"/>
<organism evidence="3 4">
    <name type="scientific">Methanobrevibacter filiformis</name>
    <dbReference type="NCBI Taxonomy" id="55758"/>
    <lineage>
        <taxon>Archaea</taxon>
        <taxon>Methanobacteriati</taxon>
        <taxon>Methanobacteriota</taxon>
        <taxon>Methanomada group</taxon>
        <taxon>Methanobacteria</taxon>
        <taxon>Methanobacteriales</taxon>
        <taxon>Methanobacteriaceae</taxon>
        <taxon>Methanobrevibacter</taxon>
    </lineage>
</organism>
<accession>A0A166CXE1</accession>
<dbReference type="Gene3D" id="1.20.120.330">
    <property type="entry name" value="Nucleotidyltransferases domain 2"/>
    <property type="match status" value="1"/>
</dbReference>
<protein>
    <submittedName>
        <fullName evidence="3">HEPN domain protein</fullName>
    </submittedName>
</protein>
<dbReference type="Pfam" id="PF05168">
    <property type="entry name" value="HEPN"/>
    <property type="match status" value="1"/>
</dbReference>
<dbReference type="InterPro" id="IPR052226">
    <property type="entry name" value="UPF0332_toxin"/>
</dbReference>
<dbReference type="OrthoDB" id="78331at2157"/>
<name>A0A166CXE1_9EURY</name>
<dbReference type="RefSeq" id="WP_066971657.1">
    <property type="nucleotide sequence ID" value="NZ_LWMT01000116.1"/>
</dbReference>
<sequence length="122" mass="13973">MEQGNNVFKKALDTLKSAKFNFNGGYFNASINRSYYAVFYAAKALLFKKGLNPKTHSGTIRQFGLEYVVNGEFDEHIAKILSSLQEERTSVDYDYDFNSSKDEAKLDLNNAELFIKECKKFL</sequence>
<feature type="domain" description="HEPN" evidence="2">
    <location>
        <begin position="8"/>
        <end position="121"/>
    </location>
</feature>
<keyword evidence="4" id="KW-1185">Reference proteome</keyword>
<comment type="similarity">
    <text evidence="1">Belongs to the UPF0332 family.</text>
</comment>
<dbReference type="InterPro" id="IPR007842">
    <property type="entry name" value="HEPN_dom"/>
</dbReference>
<dbReference type="STRING" id="55758.MBFIL_07510"/>
<comment type="caution">
    <text evidence="3">The sequence shown here is derived from an EMBL/GenBank/DDBJ whole genome shotgun (WGS) entry which is preliminary data.</text>
</comment>
<evidence type="ECO:0000313" key="4">
    <source>
        <dbReference type="Proteomes" id="UP000077066"/>
    </source>
</evidence>
<dbReference type="Proteomes" id="UP000077066">
    <property type="component" value="Unassembled WGS sequence"/>
</dbReference>
<dbReference type="PANTHER" id="PTHR36565">
    <property type="entry name" value="UPF0332 PROTEIN TM_1000"/>
    <property type="match status" value="1"/>
</dbReference>
<evidence type="ECO:0000259" key="2">
    <source>
        <dbReference type="PROSITE" id="PS50910"/>
    </source>
</evidence>
<dbReference type="AlphaFoldDB" id="A0A166CXE1"/>
<dbReference type="SUPFAM" id="SSF81593">
    <property type="entry name" value="Nucleotidyltransferase substrate binding subunit/domain"/>
    <property type="match status" value="1"/>
</dbReference>
<dbReference type="EMBL" id="LWMT01000116">
    <property type="protein sequence ID" value="KZX14965.1"/>
    <property type="molecule type" value="Genomic_DNA"/>
</dbReference>
<gene>
    <name evidence="3" type="ORF">MBFIL_07510</name>
</gene>
<reference evidence="3 4" key="1">
    <citation type="submission" date="2016-04" db="EMBL/GenBank/DDBJ databases">
        <title>Genome sequence of Methanobrevibacter filiformis DSM 11501.</title>
        <authorList>
            <person name="Poehlein A."/>
            <person name="Seedorf H."/>
            <person name="Daniel R."/>
        </authorList>
    </citation>
    <scope>NUCLEOTIDE SEQUENCE [LARGE SCALE GENOMIC DNA]</scope>
    <source>
        <strain evidence="3 4">DSM 11501</strain>
    </source>
</reference>
<dbReference type="PANTHER" id="PTHR36565:SF1">
    <property type="entry name" value="UPF0332 PROTEIN TM_1000"/>
    <property type="match status" value="1"/>
</dbReference>
<proteinExistence type="inferred from homology"/>
<dbReference type="PROSITE" id="PS50910">
    <property type="entry name" value="HEPN"/>
    <property type="match status" value="1"/>
</dbReference>
<evidence type="ECO:0000313" key="3">
    <source>
        <dbReference type="EMBL" id="KZX14965.1"/>
    </source>
</evidence>